<gene>
    <name evidence="1" type="ORF">FA13DRAFT_1709392</name>
</gene>
<name>A0A4Y7TEH3_COPMI</name>
<organism evidence="1 2">
    <name type="scientific">Coprinellus micaceus</name>
    <name type="common">Glistening ink-cap mushroom</name>
    <name type="synonym">Coprinus micaceus</name>
    <dbReference type="NCBI Taxonomy" id="71717"/>
    <lineage>
        <taxon>Eukaryota</taxon>
        <taxon>Fungi</taxon>
        <taxon>Dikarya</taxon>
        <taxon>Basidiomycota</taxon>
        <taxon>Agaricomycotina</taxon>
        <taxon>Agaricomycetes</taxon>
        <taxon>Agaricomycetidae</taxon>
        <taxon>Agaricales</taxon>
        <taxon>Agaricineae</taxon>
        <taxon>Psathyrellaceae</taxon>
        <taxon>Coprinellus</taxon>
    </lineage>
</organism>
<proteinExistence type="predicted"/>
<protein>
    <submittedName>
        <fullName evidence="1">Uncharacterized protein</fullName>
    </submittedName>
</protein>
<reference evidence="1 2" key="1">
    <citation type="journal article" date="2019" name="Nat. Ecol. Evol.">
        <title>Megaphylogeny resolves global patterns of mushroom evolution.</title>
        <authorList>
            <person name="Varga T."/>
            <person name="Krizsan K."/>
            <person name="Foldi C."/>
            <person name="Dima B."/>
            <person name="Sanchez-Garcia M."/>
            <person name="Sanchez-Ramirez S."/>
            <person name="Szollosi G.J."/>
            <person name="Szarkandi J.G."/>
            <person name="Papp V."/>
            <person name="Albert L."/>
            <person name="Andreopoulos W."/>
            <person name="Angelini C."/>
            <person name="Antonin V."/>
            <person name="Barry K.W."/>
            <person name="Bougher N.L."/>
            <person name="Buchanan P."/>
            <person name="Buyck B."/>
            <person name="Bense V."/>
            <person name="Catcheside P."/>
            <person name="Chovatia M."/>
            <person name="Cooper J."/>
            <person name="Damon W."/>
            <person name="Desjardin D."/>
            <person name="Finy P."/>
            <person name="Geml J."/>
            <person name="Haridas S."/>
            <person name="Hughes K."/>
            <person name="Justo A."/>
            <person name="Karasinski D."/>
            <person name="Kautmanova I."/>
            <person name="Kiss B."/>
            <person name="Kocsube S."/>
            <person name="Kotiranta H."/>
            <person name="LaButti K.M."/>
            <person name="Lechner B.E."/>
            <person name="Liimatainen K."/>
            <person name="Lipzen A."/>
            <person name="Lukacs Z."/>
            <person name="Mihaltcheva S."/>
            <person name="Morgado L.N."/>
            <person name="Niskanen T."/>
            <person name="Noordeloos M.E."/>
            <person name="Ohm R.A."/>
            <person name="Ortiz-Santana B."/>
            <person name="Ovrebo C."/>
            <person name="Racz N."/>
            <person name="Riley R."/>
            <person name="Savchenko A."/>
            <person name="Shiryaev A."/>
            <person name="Soop K."/>
            <person name="Spirin V."/>
            <person name="Szebenyi C."/>
            <person name="Tomsovsky M."/>
            <person name="Tulloss R.E."/>
            <person name="Uehling J."/>
            <person name="Grigoriev I.V."/>
            <person name="Vagvolgyi C."/>
            <person name="Papp T."/>
            <person name="Martin F.M."/>
            <person name="Miettinen O."/>
            <person name="Hibbett D.S."/>
            <person name="Nagy L.G."/>
        </authorList>
    </citation>
    <scope>NUCLEOTIDE SEQUENCE [LARGE SCALE GENOMIC DNA]</scope>
    <source>
        <strain evidence="1 2">FP101781</strain>
    </source>
</reference>
<dbReference type="Proteomes" id="UP000298030">
    <property type="component" value="Unassembled WGS sequence"/>
</dbReference>
<sequence length="412" mass="45936">MLAVVIPFWDERTKTDGLAKTSRQHNGLSASLFLSPPTKSKMDVAGLPPTSRIPDNNELVKSGSLSDDLFEALQDTVSTFPNSVQYDVISVTLPQQTGTPLYECLRKWKHGGFATVPNLPLAVYLLEHKYHKYGSMEKVTRGCLKGNDAHTIGRLLPLAEALGIAVCVGEMVWTATGSPEYKSESDNYNHDSEYGSDFYDDDESREMGEITHIKHRIRSVNHIDSGRDHEFNFDQFEVAQDCLAGKNSFAEVEAEDQETSMELMATLLQDEVSQWWCRTVLILFRLEDVTSIGVSLKGHSWGFAHLQVGCDPDPKSEEIVCEILGSIKKRNIYDRPKKNAKTVLAHALAWKWPDLWNRAIHYCGPALETVKTTTGEALEVFGLEPIKSFAAKSGIASSVQHHPVNCGPDWQL</sequence>
<keyword evidence="2" id="KW-1185">Reference proteome</keyword>
<dbReference type="AlphaFoldDB" id="A0A4Y7TEH3"/>
<dbReference type="OrthoDB" id="124582at2759"/>
<accession>A0A4Y7TEH3</accession>
<evidence type="ECO:0000313" key="2">
    <source>
        <dbReference type="Proteomes" id="UP000298030"/>
    </source>
</evidence>
<evidence type="ECO:0000313" key="1">
    <source>
        <dbReference type="EMBL" id="TEB31929.1"/>
    </source>
</evidence>
<dbReference type="EMBL" id="QPFP01000017">
    <property type="protein sequence ID" value="TEB31929.1"/>
    <property type="molecule type" value="Genomic_DNA"/>
</dbReference>
<comment type="caution">
    <text evidence="1">The sequence shown here is derived from an EMBL/GenBank/DDBJ whole genome shotgun (WGS) entry which is preliminary data.</text>
</comment>